<keyword evidence="2" id="KW-1185">Reference proteome</keyword>
<name>A0A9W6N7N8_9HYPH</name>
<protein>
    <submittedName>
        <fullName evidence="1">Uncharacterized protein</fullName>
    </submittedName>
</protein>
<dbReference type="EMBL" id="BSFL01000003">
    <property type="protein sequence ID" value="GLK80561.1"/>
    <property type="molecule type" value="Genomic_DNA"/>
</dbReference>
<gene>
    <name evidence="1" type="ORF">GCM10008174_23020</name>
</gene>
<sequence length="72" mass="7893">MNVARNLSVAMGRPLPALRFRNIVRDVVETIGLVVAAGRVASAMESRRTPEQNDLERLGLGDVAEMKSPYRA</sequence>
<accession>A0A9W6N7N8</accession>
<dbReference type="Proteomes" id="UP001143309">
    <property type="component" value="Unassembled WGS sequence"/>
</dbReference>
<dbReference type="AlphaFoldDB" id="A0A9W6N7N8"/>
<comment type="caution">
    <text evidence="1">The sequence shown here is derived from an EMBL/GenBank/DDBJ whole genome shotgun (WGS) entry which is preliminary data.</text>
</comment>
<organism evidence="1 2">
    <name type="scientific">Methylopila turkensis</name>
    <dbReference type="NCBI Taxonomy" id="1437816"/>
    <lineage>
        <taxon>Bacteria</taxon>
        <taxon>Pseudomonadati</taxon>
        <taxon>Pseudomonadota</taxon>
        <taxon>Alphaproteobacteria</taxon>
        <taxon>Hyphomicrobiales</taxon>
        <taxon>Methylopilaceae</taxon>
        <taxon>Methylopila</taxon>
    </lineage>
</organism>
<reference evidence="1" key="1">
    <citation type="journal article" date="2014" name="Int. J. Syst. Evol. Microbiol.">
        <title>Complete genome sequence of Corynebacterium casei LMG S-19264T (=DSM 44701T), isolated from a smear-ripened cheese.</title>
        <authorList>
            <consortium name="US DOE Joint Genome Institute (JGI-PGF)"/>
            <person name="Walter F."/>
            <person name="Albersmeier A."/>
            <person name="Kalinowski J."/>
            <person name="Ruckert C."/>
        </authorList>
    </citation>
    <scope>NUCLEOTIDE SEQUENCE</scope>
    <source>
        <strain evidence="1">VKM B-2748</strain>
    </source>
</reference>
<evidence type="ECO:0000313" key="2">
    <source>
        <dbReference type="Proteomes" id="UP001143309"/>
    </source>
</evidence>
<proteinExistence type="predicted"/>
<evidence type="ECO:0000313" key="1">
    <source>
        <dbReference type="EMBL" id="GLK80561.1"/>
    </source>
</evidence>
<reference evidence="1" key="2">
    <citation type="submission" date="2023-01" db="EMBL/GenBank/DDBJ databases">
        <authorList>
            <person name="Sun Q."/>
            <person name="Evtushenko L."/>
        </authorList>
    </citation>
    <scope>NUCLEOTIDE SEQUENCE</scope>
    <source>
        <strain evidence="1">VKM B-2748</strain>
    </source>
</reference>